<feature type="region of interest" description="Disordered" evidence="1">
    <location>
        <begin position="1"/>
        <end position="51"/>
    </location>
</feature>
<accession>A0ABP6RWR8</accession>
<evidence type="ECO:0000313" key="3">
    <source>
        <dbReference type="Proteomes" id="UP001500483"/>
    </source>
</evidence>
<dbReference type="Proteomes" id="UP001500483">
    <property type="component" value="Unassembled WGS sequence"/>
</dbReference>
<gene>
    <name evidence="2" type="ORF">GCM10020366_49010</name>
</gene>
<dbReference type="EMBL" id="BAAAYK010000038">
    <property type="protein sequence ID" value="GAA3362165.1"/>
    <property type="molecule type" value="Genomic_DNA"/>
</dbReference>
<sequence length="51" mass="5297">MPGRIRPDAHPRNGPSDVANGAPINAGEGPGTRRTACYGGSPFDRDMGKFA</sequence>
<feature type="compositionally biased region" description="Basic and acidic residues" evidence="1">
    <location>
        <begin position="1"/>
        <end position="11"/>
    </location>
</feature>
<protein>
    <submittedName>
        <fullName evidence="2">Uncharacterized protein</fullName>
    </submittedName>
</protein>
<organism evidence="2 3">
    <name type="scientific">Saccharopolyspora gregorii</name>
    <dbReference type="NCBI Taxonomy" id="33914"/>
    <lineage>
        <taxon>Bacteria</taxon>
        <taxon>Bacillati</taxon>
        <taxon>Actinomycetota</taxon>
        <taxon>Actinomycetes</taxon>
        <taxon>Pseudonocardiales</taxon>
        <taxon>Pseudonocardiaceae</taxon>
        <taxon>Saccharopolyspora</taxon>
    </lineage>
</organism>
<keyword evidence="3" id="KW-1185">Reference proteome</keyword>
<evidence type="ECO:0000313" key="2">
    <source>
        <dbReference type="EMBL" id="GAA3362165.1"/>
    </source>
</evidence>
<name>A0ABP6RWR8_9PSEU</name>
<evidence type="ECO:0000256" key="1">
    <source>
        <dbReference type="SAM" id="MobiDB-lite"/>
    </source>
</evidence>
<proteinExistence type="predicted"/>
<comment type="caution">
    <text evidence="2">The sequence shown here is derived from an EMBL/GenBank/DDBJ whole genome shotgun (WGS) entry which is preliminary data.</text>
</comment>
<reference evidence="3" key="1">
    <citation type="journal article" date="2019" name="Int. J. Syst. Evol. Microbiol.">
        <title>The Global Catalogue of Microorganisms (GCM) 10K type strain sequencing project: providing services to taxonomists for standard genome sequencing and annotation.</title>
        <authorList>
            <consortium name="The Broad Institute Genomics Platform"/>
            <consortium name="The Broad Institute Genome Sequencing Center for Infectious Disease"/>
            <person name="Wu L."/>
            <person name="Ma J."/>
        </authorList>
    </citation>
    <scope>NUCLEOTIDE SEQUENCE [LARGE SCALE GENOMIC DNA]</scope>
    <source>
        <strain evidence="3">JCM 9687</strain>
    </source>
</reference>